<evidence type="ECO:0000256" key="4">
    <source>
        <dbReference type="ARBA" id="ARBA00047899"/>
    </source>
</evidence>
<evidence type="ECO:0000256" key="2">
    <source>
        <dbReference type="ARBA" id="ARBA00012513"/>
    </source>
</evidence>
<keyword evidence="6" id="KW-1133">Transmembrane helix</keyword>
<dbReference type="GO" id="GO:0016020">
    <property type="term" value="C:membrane"/>
    <property type="evidence" value="ECO:0007669"/>
    <property type="project" value="UniProtKB-SubCell"/>
</dbReference>
<keyword evidence="6" id="KW-0812">Transmembrane</keyword>
<dbReference type="SUPFAM" id="SSF51110">
    <property type="entry name" value="alpha-D-mannose-specific plant lectins"/>
    <property type="match status" value="1"/>
</dbReference>
<evidence type="ECO:0000259" key="7">
    <source>
        <dbReference type="PROSITE" id="PS50927"/>
    </source>
</evidence>
<evidence type="ECO:0000256" key="1">
    <source>
        <dbReference type="ARBA" id="ARBA00004479"/>
    </source>
</evidence>
<evidence type="ECO:0000256" key="3">
    <source>
        <dbReference type="ARBA" id="ARBA00023170"/>
    </source>
</evidence>
<evidence type="ECO:0000256" key="6">
    <source>
        <dbReference type="SAM" id="Phobius"/>
    </source>
</evidence>
<protein>
    <recommendedName>
        <fullName evidence="2">non-specific serine/threonine protein kinase</fullName>
        <ecNumber evidence="2">2.7.11.1</ecNumber>
    </recommendedName>
</protein>
<dbReference type="AlphaFoldDB" id="A0AAD8QNP5"/>
<name>A0AAD8QNP5_LOLMU</name>
<comment type="caution">
    <text evidence="8">The sequence shown here is derived from an EMBL/GenBank/DDBJ whole genome shotgun (WGS) entry which is preliminary data.</text>
</comment>
<dbReference type="Proteomes" id="UP001231189">
    <property type="component" value="Unassembled WGS sequence"/>
</dbReference>
<dbReference type="PANTHER" id="PTHR32444:SF108">
    <property type="entry name" value="OS02G0527900 PROTEIN"/>
    <property type="match status" value="1"/>
</dbReference>
<keyword evidence="9" id="KW-1185">Reference proteome</keyword>
<gene>
    <name evidence="8" type="ORF">QYE76_028425</name>
</gene>
<evidence type="ECO:0000256" key="5">
    <source>
        <dbReference type="ARBA" id="ARBA00048679"/>
    </source>
</evidence>
<accession>A0AAD8QNP5</accession>
<dbReference type="CDD" id="cd00028">
    <property type="entry name" value="B_lectin"/>
    <property type="match status" value="1"/>
</dbReference>
<organism evidence="8 9">
    <name type="scientific">Lolium multiflorum</name>
    <name type="common">Italian ryegrass</name>
    <name type="synonym">Lolium perenne subsp. multiflorum</name>
    <dbReference type="NCBI Taxonomy" id="4521"/>
    <lineage>
        <taxon>Eukaryota</taxon>
        <taxon>Viridiplantae</taxon>
        <taxon>Streptophyta</taxon>
        <taxon>Embryophyta</taxon>
        <taxon>Tracheophyta</taxon>
        <taxon>Spermatophyta</taxon>
        <taxon>Magnoliopsida</taxon>
        <taxon>Liliopsida</taxon>
        <taxon>Poales</taxon>
        <taxon>Poaceae</taxon>
        <taxon>BOP clade</taxon>
        <taxon>Pooideae</taxon>
        <taxon>Poodae</taxon>
        <taxon>Poeae</taxon>
        <taxon>Poeae Chloroplast Group 2 (Poeae type)</taxon>
        <taxon>Loliodinae</taxon>
        <taxon>Loliinae</taxon>
        <taxon>Lolium</taxon>
    </lineage>
</organism>
<feature type="transmembrane region" description="Helical" evidence="6">
    <location>
        <begin position="180"/>
        <end position="199"/>
    </location>
</feature>
<dbReference type="Gene3D" id="2.90.10.10">
    <property type="entry name" value="Bulb-type lectin domain"/>
    <property type="match status" value="1"/>
</dbReference>
<dbReference type="GO" id="GO:0004674">
    <property type="term" value="F:protein serine/threonine kinase activity"/>
    <property type="evidence" value="ECO:0007669"/>
    <property type="project" value="UniProtKB-EC"/>
</dbReference>
<dbReference type="EC" id="2.7.11.1" evidence="2"/>
<keyword evidence="3" id="KW-0675">Receptor</keyword>
<comment type="subcellular location">
    <subcellularLocation>
        <location evidence="1">Membrane</location>
        <topology evidence="1">Single-pass type I membrane protein</topology>
    </subcellularLocation>
</comment>
<proteinExistence type="predicted"/>
<dbReference type="InterPro" id="IPR036426">
    <property type="entry name" value="Bulb-type_lectin_dom_sf"/>
</dbReference>
<reference evidence="8" key="1">
    <citation type="submission" date="2023-07" db="EMBL/GenBank/DDBJ databases">
        <title>A chromosome-level genome assembly of Lolium multiflorum.</title>
        <authorList>
            <person name="Chen Y."/>
            <person name="Copetti D."/>
            <person name="Kolliker R."/>
            <person name="Studer B."/>
        </authorList>
    </citation>
    <scope>NUCLEOTIDE SEQUENCE</scope>
    <source>
        <strain evidence="8">02402/16</strain>
        <tissue evidence="8">Leaf</tissue>
    </source>
</reference>
<keyword evidence="6" id="KW-0472">Membrane</keyword>
<feature type="domain" description="Bulb-type lectin" evidence="7">
    <location>
        <begin position="11"/>
        <end position="128"/>
    </location>
</feature>
<dbReference type="PROSITE" id="PS50927">
    <property type="entry name" value="BULB_LECTIN"/>
    <property type="match status" value="1"/>
</dbReference>
<dbReference type="InterPro" id="IPR001480">
    <property type="entry name" value="Bulb-type_lectin_dom"/>
</dbReference>
<sequence>MIAIAPMGGAYIFTTSISFLLMLMTIAATKDHGSSYLGGYKRLYLPVWFTGSSGKTVAWTANRDAPVNGRGSRLAFRRDGGLDLLDYNGAVIWSTNTTATRASRAELLDSGNLVIVDPDGQQLWRSFDSPTDTLLPSQPMTRNIRLVSASSRGLFYSGLYTLFFDNDNQLIKLMYNGPEVFFFLFLVEFSFLLVISGASV</sequence>
<dbReference type="GO" id="GO:0051707">
    <property type="term" value="P:response to other organism"/>
    <property type="evidence" value="ECO:0007669"/>
    <property type="project" value="UniProtKB-ARBA"/>
</dbReference>
<dbReference type="PANTHER" id="PTHR32444">
    <property type="entry name" value="BULB-TYPE LECTIN DOMAIN-CONTAINING PROTEIN"/>
    <property type="match status" value="1"/>
</dbReference>
<comment type="catalytic activity">
    <reaction evidence="5">
        <text>L-seryl-[protein] + ATP = O-phospho-L-seryl-[protein] + ADP + H(+)</text>
        <dbReference type="Rhea" id="RHEA:17989"/>
        <dbReference type="Rhea" id="RHEA-COMP:9863"/>
        <dbReference type="Rhea" id="RHEA-COMP:11604"/>
        <dbReference type="ChEBI" id="CHEBI:15378"/>
        <dbReference type="ChEBI" id="CHEBI:29999"/>
        <dbReference type="ChEBI" id="CHEBI:30616"/>
        <dbReference type="ChEBI" id="CHEBI:83421"/>
        <dbReference type="ChEBI" id="CHEBI:456216"/>
        <dbReference type="EC" id="2.7.11.1"/>
    </reaction>
</comment>
<dbReference type="SMART" id="SM00108">
    <property type="entry name" value="B_lectin"/>
    <property type="match status" value="1"/>
</dbReference>
<dbReference type="Pfam" id="PF01453">
    <property type="entry name" value="B_lectin"/>
    <property type="match status" value="1"/>
</dbReference>
<comment type="catalytic activity">
    <reaction evidence="4">
        <text>L-threonyl-[protein] + ATP = O-phospho-L-threonyl-[protein] + ADP + H(+)</text>
        <dbReference type="Rhea" id="RHEA:46608"/>
        <dbReference type="Rhea" id="RHEA-COMP:11060"/>
        <dbReference type="Rhea" id="RHEA-COMP:11605"/>
        <dbReference type="ChEBI" id="CHEBI:15378"/>
        <dbReference type="ChEBI" id="CHEBI:30013"/>
        <dbReference type="ChEBI" id="CHEBI:30616"/>
        <dbReference type="ChEBI" id="CHEBI:61977"/>
        <dbReference type="ChEBI" id="CHEBI:456216"/>
        <dbReference type="EC" id="2.7.11.1"/>
    </reaction>
</comment>
<evidence type="ECO:0000313" key="8">
    <source>
        <dbReference type="EMBL" id="KAK1604752.1"/>
    </source>
</evidence>
<evidence type="ECO:0000313" key="9">
    <source>
        <dbReference type="Proteomes" id="UP001231189"/>
    </source>
</evidence>
<feature type="transmembrane region" description="Helical" evidence="6">
    <location>
        <begin position="6"/>
        <end position="28"/>
    </location>
</feature>
<dbReference type="EMBL" id="JAUUTY010000007">
    <property type="protein sequence ID" value="KAK1604752.1"/>
    <property type="molecule type" value="Genomic_DNA"/>
</dbReference>